<evidence type="ECO:0000256" key="1">
    <source>
        <dbReference type="ARBA" id="ARBA00007070"/>
    </source>
</evidence>
<keyword evidence="6" id="KW-0653">Protein transport</keyword>
<evidence type="ECO:0000256" key="8">
    <source>
        <dbReference type="ARBA" id="ARBA00029433"/>
    </source>
</evidence>
<evidence type="ECO:0000256" key="3">
    <source>
        <dbReference type="ARBA" id="ARBA00022723"/>
    </source>
</evidence>
<dbReference type="GO" id="GO:0008270">
    <property type="term" value="F:zinc ion binding"/>
    <property type="evidence" value="ECO:0007669"/>
    <property type="project" value="UniProtKB-KW"/>
</dbReference>
<dbReference type="GO" id="GO:0007032">
    <property type="term" value="P:endosome organization"/>
    <property type="evidence" value="ECO:0000318"/>
    <property type="project" value="GO_Central"/>
</dbReference>
<keyword evidence="5" id="KW-0862">Zinc</keyword>
<dbReference type="STRING" id="5722.A2E5A3"/>
<dbReference type="PROSITE" id="PS50089">
    <property type="entry name" value="ZF_RING_2"/>
    <property type="match status" value="1"/>
</dbReference>
<dbReference type="InParanoid" id="A2E5A3"/>
<dbReference type="PANTHER" id="PTHR23323">
    <property type="entry name" value="VACUOLAR PROTEIN SORTING-ASSOCIATED PROTEIN"/>
    <property type="match status" value="1"/>
</dbReference>
<dbReference type="GO" id="GO:0005768">
    <property type="term" value="C:endosome"/>
    <property type="evidence" value="ECO:0000318"/>
    <property type="project" value="GO_Central"/>
</dbReference>
<dbReference type="GO" id="GO:0007033">
    <property type="term" value="P:vacuole organization"/>
    <property type="evidence" value="ECO:0000318"/>
    <property type="project" value="GO_Central"/>
</dbReference>
<dbReference type="PANTHER" id="PTHR23323:SF24">
    <property type="entry name" value="VACUOLAR PROTEIN SORTING-ASSOCIATED PROTEIN 11 HOMOLOG"/>
    <property type="match status" value="1"/>
</dbReference>
<gene>
    <name evidence="11" type="ORF">TVAG_003890</name>
</gene>
<dbReference type="GO" id="GO:0030674">
    <property type="term" value="F:protein-macromolecule adaptor activity"/>
    <property type="evidence" value="ECO:0000318"/>
    <property type="project" value="GO_Central"/>
</dbReference>
<dbReference type="InterPro" id="IPR057307">
    <property type="entry name" value="PEP5_VPS11_N"/>
</dbReference>
<comment type="similarity">
    <text evidence="1">Belongs to the VPS11 family.</text>
</comment>
<feature type="domain" description="RING-type" evidence="10">
    <location>
        <begin position="756"/>
        <end position="792"/>
    </location>
</feature>
<dbReference type="GO" id="GO:0048284">
    <property type="term" value="P:organelle fusion"/>
    <property type="evidence" value="ECO:0000318"/>
    <property type="project" value="GO_Central"/>
</dbReference>
<dbReference type="GO" id="GO:0006904">
    <property type="term" value="P:vesicle docking involved in exocytosis"/>
    <property type="evidence" value="ECO:0000318"/>
    <property type="project" value="GO_Central"/>
</dbReference>
<reference evidence="11" key="2">
    <citation type="journal article" date="2007" name="Science">
        <title>Draft genome sequence of the sexually transmitted pathogen Trichomonas vaginalis.</title>
        <authorList>
            <person name="Carlton J.M."/>
            <person name="Hirt R.P."/>
            <person name="Silva J.C."/>
            <person name="Delcher A.L."/>
            <person name="Schatz M."/>
            <person name="Zhao Q."/>
            <person name="Wortman J.R."/>
            <person name="Bidwell S.L."/>
            <person name="Alsmark U.C.M."/>
            <person name="Besteiro S."/>
            <person name="Sicheritz-Ponten T."/>
            <person name="Noel C.J."/>
            <person name="Dacks J.B."/>
            <person name="Foster P.G."/>
            <person name="Simillion C."/>
            <person name="Van de Peer Y."/>
            <person name="Miranda-Saavedra D."/>
            <person name="Barton G.J."/>
            <person name="Westrop G.D."/>
            <person name="Mueller S."/>
            <person name="Dessi D."/>
            <person name="Fiori P.L."/>
            <person name="Ren Q."/>
            <person name="Paulsen I."/>
            <person name="Zhang H."/>
            <person name="Bastida-Corcuera F.D."/>
            <person name="Simoes-Barbosa A."/>
            <person name="Brown M.T."/>
            <person name="Hayes R.D."/>
            <person name="Mukherjee M."/>
            <person name="Okumura C.Y."/>
            <person name="Schneider R."/>
            <person name="Smith A.J."/>
            <person name="Vanacova S."/>
            <person name="Villalvazo M."/>
            <person name="Haas B.J."/>
            <person name="Pertea M."/>
            <person name="Feldblyum T.V."/>
            <person name="Utterback T.R."/>
            <person name="Shu C.L."/>
            <person name="Osoegawa K."/>
            <person name="de Jong P.J."/>
            <person name="Hrdy I."/>
            <person name="Horvathova L."/>
            <person name="Zubacova Z."/>
            <person name="Dolezal P."/>
            <person name="Malik S.B."/>
            <person name="Logsdon J.M. Jr."/>
            <person name="Henze K."/>
            <person name="Gupta A."/>
            <person name="Wang C.C."/>
            <person name="Dunne R.L."/>
            <person name="Upcroft J.A."/>
            <person name="Upcroft P."/>
            <person name="White O."/>
            <person name="Salzberg S.L."/>
            <person name="Tang P."/>
            <person name="Chiu C.-H."/>
            <person name="Lee Y.-S."/>
            <person name="Embley T.M."/>
            <person name="Coombs G.H."/>
            <person name="Mottram J.C."/>
            <person name="Tachezy J."/>
            <person name="Fraser-Liggett C.M."/>
            <person name="Johnson P.J."/>
        </authorList>
    </citation>
    <scope>NUCLEOTIDE SEQUENCE [LARGE SCALE GENOMIC DNA]</scope>
    <source>
        <strain evidence="11">G3</strain>
    </source>
</reference>
<reference evidence="11" key="1">
    <citation type="submission" date="2006-10" db="EMBL/GenBank/DDBJ databases">
        <authorList>
            <person name="Amadeo P."/>
            <person name="Zhao Q."/>
            <person name="Wortman J."/>
            <person name="Fraser-Liggett C."/>
            <person name="Carlton J."/>
        </authorList>
    </citation>
    <scope>NUCLEOTIDE SEQUENCE</scope>
    <source>
        <strain evidence="11">G3</strain>
    </source>
</reference>
<sequence>MLLTLKFFDKQSDCELKLEEPAILASSGCGFLYTIDNAGKISQIDHNKHIISEETTLDQATHMRAAQASQDVLVASPMGNNYQIVLLNSLNFIEGSPKPGQPFTLPIKTKANDASNFTTSANLTYLAFTNSLNEIHIFKSPYTNRSKSINTIYFTDQITNLLLTESGILYITTTKGVFGYNIALKQQTQMENEGVKPGFAFLNSLDNLFLCRDKTIVYYSPSGNRITHELELPPIKVGPVGRYCYSAANAQISTSFLVMDLEYGLLVNSQNIGSTVTFVDYQWGSLISITKSNTIKMYQEMKSQPKIDLLCKNLRFEMAIKMSKSFNLGLSSEATINQLYADYLFTQHNYNAAIDHYIMTIGYTDPSHVIAKFVEPHHAEHLANYLVKLPRDIITKQHTTLLFNCYTKIRATGKLDEIVKNFVDSAKRNEEPSFDVETAVDVLKRNGYKQHALSLASAFKCHSLYLSLLEEELPDYEKMLNYMKEIPGEQIQRKLVQYGAEIIDNSDEKLKEQLINFCIQACTEGIKNERREGSTIIKPEDLAFVFLNDDKSHFTFLYRLLNNNPEILTENSWNVLVEMCLRSDPSKIKEILTHKSAKYNNEEALVFMNSFGIEDGRDILYEKMKLYSMILQQSKPNDVLSICLKFGDEDKTLWYDGLVKLSTSSNIDEKIITDFVKEVSQRDVIPFMTILRTLQKSGSHKYKVVLPIIQNTFLKEQNFLLNASKKMKESEQKEEENNKIIERITTKNFQVKRTRCEICGQDIDSESRHFFCGHSFHENCLGDSTEFCIKCKSEYEKIVSSKIERMESAMRQNDVQNDKGNGFEFLLNEISNSLFTSSVDNEDQEQSEKAIESPKEFLRKLQY</sequence>
<comment type="subcellular location">
    <subcellularLocation>
        <location evidence="8">Endomembrane system</location>
        <topology evidence="8">Peripheral membrane protein</topology>
        <orientation evidence="8">Cytoplasmic side</orientation>
    </subcellularLocation>
</comment>
<evidence type="ECO:0000256" key="5">
    <source>
        <dbReference type="ARBA" id="ARBA00022833"/>
    </source>
</evidence>
<organism evidence="11 12">
    <name type="scientific">Trichomonas vaginalis (strain ATCC PRA-98 / G3)</name>
    <dbReference type="NCBI Taxonomy" id="412133"/>
    <lineage>
        <taxon>Eukaryota</taxon>
        <taxon>Metamonada</taxon>
        <taxon>Parabasalia</taxon>
        <taxon>Trichomonadida</taxon>
        <taxon>Trichomonadidae</taxon>
        <taxon>Trichomonas</taxon>
    </lineage>
</organism>
<dbReference type="VEuPathDB" id="TrichDB:TVAG_003890"/>
<dbReference type="Proteomes" id="UP000001542">
    <property type="component" value="Unassembled WGS sequence"/>
</dbReference>
<dbReference type="RefSeq" id="XP_001324406.1">
    <property type="nucleotide sequence ID" value="XM_001324371.1"/>
</dbReference>
<keyword evidence="12" id="KW-1185">Reference proteome</keyword>
<dbReference type="SUPFAM" id="SSF57850">
    <property type="entry name" value="RING/U-box"/>
    <property type="match status" value="1"/>
</dbReference>
<evidence type="ECO:0000256" key="6">
    <source>
        <dbReference type="ARBA" id="ARBA00022927"/>
    </source>
</evidence>
<keyword evidence="4 9" id="KW-0863">Zinc-finger</keyword>
<evidence type="ECO:0000256" key="9">
    <source>
        <dbReference type="PROSITE-ProRule" id="PRU00175"/>
    </source>
</evidence>
<evidence type="ECO:0000313" key="12">
    <source>
        <dbReference type="Proteomes" id="UP000001542"/>
    </source>
</evidence>
<dbReference type="GO" id="GO:0030897">
    <property type="term" value="C:HOPS complex"/>
    <property type="evidence" value="ECO:0000318"/>
    <property type="project" value="GO_Central"/>
</dbReference>
<evidence type="ECO:0000256" key="2">
    <source>
        <dbReference type="ARBA" id="ARBA00022448"/>
    </source>
</evidence>
<dbReference type="VEuPathDB" id="TrichDB:TVAGG3_0476400"/>
<evidence type="ECO:0000256" key="4">
    <source>
        <dbReference type="ARBA" id="ARBA00022771"/>
    </source>
</evidence>
<accession>A2E5A3</accession>
<dbReference type="EMBL" id="DS113306">
    <property type="protein sequence ID" value="EAY12183.1"/>
    <property type="molecule type" value="Genomic_DNA"/>
</dbReference>
<evidence type="ECO:0000259" key="10">
    <source>
        <dbReference type="PROSITE" id="PS50089"/>
    </source>
</evidence>
<dbReference type="InterPro" id="IPR057308">
    <property type="entry name" value="CHCR_PEP5_VPS11"/>
</dbReference>
<dbReference type="InterPro" id="IPR001841">
    <property type="entry name" value="Znf_RING"/>
</dbReference>
<dbReference type="GO" id="GO:0015031">
    <property type="term" value="P:protein transport"/>
    <property type="evidence" value="ECO:0007669"/>
    <property type="project" value="UniProtKB-KW"/>
</dbReference>
<dbReference type="eggNOG" id="KOG2114">
    <property type="taxonomic scope" value="Eukaryota"/>
</dbReference>
<dbReference type="FunCoup" id="A2E5A3">
    <property type="interactions" value="315"/>
</dbReference>
<keyword evidence="3" id="KW-0479">Metal-binding</keyword>
<name>A2E5A3_TRIV3</name>
<proteinExistence type="inferred from homology"/>
<dbReference type="AlphaFoldDB" id="A2E5A3"/>
<evidence type="ECO:0000256" key="7">
    <source>
        <dbReference type="ARBA" id="ARBA00023136"/>
    </source>
</evidence>
<keyword evidence="2" id="KW-0813">Transport</keyword>
<dbReference type="OrthoDB" id="26184at2759"/>
<dbReference type="CDD" id="cd16688">
    <property type="entry name" value="RING-H2_Vps11"/>
    <property type="match status" value="1"/>
</dbReference>
<evidence type="ECO:0000313" key="11">
    <source>
        <dbReference type="EMBL" id="EAY12183.1"/>
    </source>
</evidence>
<keyword evidence="7" id="KW-0472">Membrane</keyword>
<dbReference type="Pfam" id="PF23356">
    <property type="entry name" value="TPR_PEP5_VPS11"/>
    <property type="match status" value="1"/>
</dbReference>
<dbReference type="KEGG" id="tva:4770145"/>
<protein>
    <recommendedName>
        <fullName evidence="10">RING-type domain-containing protein</fullName>
    </recommendedName>
</protein>
<dbReference type="Pfam" id="PF23341">
    <property type="entry name" value="PEP5_VPS11_N"/>
    <property type="match status" value="1"/>
</dbReference>